<keyword evidence="4" id="KW-1185">Reference proteome</keyword>
<proteinExistence type="predicted"/>
<dbReference type="Pfam" id="PF13478">
    <property type="entry name" value="XdhC_C"/>
    <property type="match status" value="1"/>
</dbReference>
<sequence length="346" mass="38327">MEDIHRILEAMERNDQRSVLATIIHVNGSAYRKEGASMLFFEDGSQIGMLSTGCLEADLAERVPEILETGESRIYEFDMQSSDPLSWGEATGCGGIVHVAMEPVNDVFGTHLRKLKECLDRQHEVILIKKINPDRSVSGYGFLTDDRYLFGEWKGDVPEEDLSAMAASGGMGKSGMKALSSLEEEIFLHTYAPKPRLIIFGAGRDARPLASFAAATGFSVTVTDWRPLLCARSYFPDAEALILGFPEETAGMFHITASDFVVVMTHNLRRDRQLIRILSELPLGYLGILGSKRRTELLFDGRAIPQFVHSPVGMPIGADGPEEIAVSILAEVIQRYRTQRKSRCSL</sequence>
<evidence type="ECO:0000313" key="3">
    <source>
        <dbReference type="EMBL" id="GIO50416.1"/>
    </source>
</evidence>
<dbReference type="Gene3D" id="3.40.50.720">
    <property type="entry name" value="NAD(P)-binding Rossmann-like Domain"/>
    <property type="match status" value="1"/>
</dbReference>
<evidence type="ECO:0000259" key="1">
    <source>
        <dbReference type="Pfam" id="PF02625"/>
    </source>
</evidence>
<dbReference type="InterPro" id="IPR052698">
    <property type="entry name" value="MoCofactor_Util/Proc"/>
</dbReference>
<dbReference type="RefSeq" id="WP_212980627.1">
    <property type="nucleotide sequence ID" value="NZ_AP025343.1"/>
</dbReference>
<dbReference type="InterPro" id="IPR003777">
    <property type="entry name" value="XdhC_CoxI"/>
</dbReference>
<evidence type="ECO:0000259" key="2">
    <source>
        <dbReference type="Pfam" id="PF13478"/>
    </source>
</evidence>
<dbReference type="InterPro" id="IPR027051">
    <property type="entry name" value="XdhC_Rossmann_dom"/>
</dbReference>
<dbReference type="PANTHER" id="PTHR30388:SF6">
    <property type="entry name" value="XANTHINE DEHYDROGENASE SUBUNIT A-RELATED"/>
    <property type="match status" value="1"/>
</dbReference>
<protein>
    <submittedName>
        <fullName evidence="3">Xanthine dehydrogenase subunit A</fullName>
    </submittedName>
</protein>
<evidence type="ECO:0000313" key="4">
    <source>
        <dbReference type="Proteomes" id="UP000682811"/>
    </source>
</evidence>
<dbReference type="Proteomes" id="UP000682811">
    <property type="component" value="Unassembled WGS sequence"/>
</dbReference>
<feature type="domain" description="XdhC- CoxI" evidence="1">
    <location>
        <begin position="13"/>
        <end position="78"/>
    </location>
</feature>
<accession>A0A919YGW3</accession>
<comment type="caution">
    <text evidence="3">The sequence shown here is derived from an EMBL/GenBank/DDBJ whole genome shotgun (WGS) entry which is preliminary data.</text>
</comment>
<dbReference type="PANTHER" id="PTHR30388">
    <property type="entry name" value="ALDEHYDE OXIDOREDUCTASE MOLYBDENUM COFACTOR ASSEMBLY PROTEIN"/>
    <property type="match status" value="1"/>
</dbReference>
<organism evidence="3 4">
    <name type="scientific">Paenibacillus azoreducens</name>
    <dbReference type="NCBI Taxonomy" id="116718"/>
    <lineage>
        <taxon>Bacteria</taxon>
        <taxon>Bacillati</taxon>
        <taxon>Bacillota</taxon>
        <taxon>Bacilli</taxon>
        <taxon>Bacillales</taxon>
        <taxon>Paenibacillaceae</taxon>
        <taxon>Paenibacillus</taxon>
    </lineage>
</organism>
<gene>
    <name evidence="3" type="primary">pucA</name>
    <name evidence="3" type="ORF">J34TS1_51810</name>
</gene>
<dbReference type="Pfam" id="PF02625">
    <property type="entry name" value="XdhC_CoxI"/>
    <property type="match status" value="1"/>
</dbReference>
<feature type="domain" description="XdhC Rossmann" evidence="2">
    <location>
        <begin position="197"/>
        <end position="332"/>
    </location>
</feature>
<dbReference type="AlphaFoldDB" id="A0A919YGW3"/>
<reference evidence="3 4" key="1">
    <citation type="submission" date="2021-03" db="EMBL/GenBank/DDBJ databases">
        <title>Antimicrobial resistance genes in bacteria isolated from Japanese honey, and their potential for conferring macrolide and lincosamide resistance in the American foulbrood pathogen Paenibacillus larvae.</title>
        <authorList>
            <person name="Okamoto M."/>
            <person name="Kumagai M."/>
            <person name="Kanamori H."/>
            <person name="Takamatsu D."/>
        </authorList>
    </citation>
    <scope>NUCLEOTIDE SEQUENCE [LARGE SCALE GENOMIC DNA]</scope>
    <source>
        <strain evidence="3 4">J34TS1</strain>
    </source>
</reference>
<dbReference type="EMBL" id="BORT01000032">
    <property type="protein sequence ID" value="GIO50416.1"/>
    <property type="molecule type" value="Genomic_DNA"/>
</dbReference>
<name>A0A919YGW3_9BACL</name>